<comment type="caution">
    <text evidence="8">The sequence shown here is derived from an EMBL/GenBank/DDBJ whole genome shotgun (WGS) entry which is preliminary data.</text>
</comment>
<keyword evidence="3 6" id="KW-0479">Metal-binding</keyword>
<keyword evidence="2 6" id="KW-0949">S-adenosyl-L-methionine</keyword>
<dbReference type="GO" id="GO:0046872">
    <property type="term" value="F:metal ion binding"/>
    <property type="evidence" value="ECO:0007669"/>
    <property type="project" value="UniProtKB-KW"/>
</dbReference>
<dbReference type="InterPro" id="IPR034457">
    <property type="entry name" value="Organic_radical-activating"/>
</dbReference>
<evidence type="ECO:0000256" key="2">
    <source>
        <dbReference type="ARBA" id="ARBA00022691"/>
    </source>
</evidence>
<evidence type="ECO:0000256" key="6">
    <source>
        <dbReference type="PIRSR" id="PIRSR004869-50"/>
    </source>
</evidence>
<dbReference type="PANTHER" id="PTHR30352">
    <property type="entry name" value="PYRUVATE FORMATE-LYASE-ACTIVATING ENZYME"/>
    <property type="match status" value="1"/>
</dbReference>
<accession>A0AAE4ARR1</accession>
<dbReference type="AlphaFoldDB" id="A0AAE4ARR1"/>
<dbReference type="Proteomes" id="UP001238163">
    <property type="component" value="Unassembled WGS sequence"/>
</dbReference>
<feature type="binding site" evidence="6">
    <location>
        <position position="89"/>
    </location>
    <ligand>
        <name>[4Fe-4S] cluster</name>
        <dbReference type="ChEBI" id="CHEBI:49883"/>
        <note>4Fe-4S-S-AdoMet</note>
    </ligand>
</feature>
<evidence type="ECO:0000256" key="4">
    <source>
        <dbReference type="ARBA" id="ARBA00023004"/>
    </source>
</evidence>
<name>A0AAE4ARR1_9BACT</name>
<dbReference type="SFLD" id="SFLDS00029">
    <property type="entry name" value="Radical_SAM"/>
    <property type="match status" value="1"/>
</dbReference>
<keyword evidence="8" id="KW-0560">Oxidoreductase</keyword>
<dbReference type="CDD" id="cd01335">
    <property type="entry name" value="Radical_SAM"/>
    <property type="match status" value="1"/>
</dbReference>
<dbReference type="Pfam" id="PF04055">
    <property type="entry name" value="Radical_SAM"/>
    <property type="match status" value="1"/>
</dbReference>
<organism evidence="8 9">
    <name type="scientific">Oligosphaera ethanolica</name>
    <dbReference type="NCBI Taxonomy" id="760260"/>
    <lineage>
        <taxon>Bacteria</taxon>
        <taxon>Pseudomonadati</taxon>
        <taxon>Lentisphaerota</taxon>
        <taxon>Oligosphaeria</taxon>
        <taxon>Oligosphaerales</taxon>
        <taxon>Oligosphaeraceae</taxon>
        <taxon>Oligosphaera</taxon>
    </lineage>
</organism>
<evidence type="ECO:0000313" key="8">
    <source>
        <dbReference type="EMBL" id="MDQ0291747.1"/>
    </source>
</evidence>
<keyword evidence="5 6" id="KW-0411">Iron-sulfur</keyword>
<dbReference type="SFLD" id="SFLDG01101">
    <property type="entry name" value="Uncharacterised_Radical_SAM_Su"/>
    <property type="match status" value="1"/>
</dbReference>
<dbReference type="InterPro" id="IPR027596">
    <property type="entry name" value="AmmeMemoSam_rS"/>
</dbReference>
<dbReference type="GO" id="GO:0043365">
    <property type="term" value="F:[formate-C-acetyltransferase]-activating enzyme activity"/>
    <property type="evidence" value="ECO:0007669"/>
    <property type="project" value="UniProtKB-EC"/>
</dbReference>
<dbReference type="Gene3D" id="3.20.20.70">
    <property type="entry name" value="Aldolase class I"/>
    <property type="match status" value="1"/>
</dbReference>
<evidence type="ECO:0000313" key="9">
    <source>
        <dbReference type="Proteomes" id="UP001238163"/>
    </source>
</evidence>
<dbReference type="PIRSF" id="PIRSF004869">
    <property type="entry name" value="PflX_prd"/>
    <property type="match status" value="1"/>
</dbReference>
<dbReference type="RefSeq" id="WP_307264986.1">
    <property type="nucleotide sequence ID" value="NZ_JAUSVL010000001.1"/>
</dbReference>
<dbReference type="EMBL" id="JAUSVL010000001">
    <property type="protein sequence ID" value="MDQ0291747.1"/>
    <property type="molecule type" value="Genomic_DNA"/>
</dbReference>
<evidence type="ECO:0000256" key="5">
    <source>
        <dbReference type="ARBA" id="ARBA00023014"/>
    </source>
</evidence>
<dbReference type="PROSITE" id="PS51918">
    <property type="entry name" value="RADICAL_SAM"/>
    <property type="match status" value="1"/>
</dbReference>
<dbReference type="GO" id="GO:0051539">
    <property type="term" value="F:4 iron, 4 sulfur cluster binding"/>
    <property type="evidence" value="ECO:0007669"/>
    <property type="project" value="UniProtKB-KW"/>
</dbReference>
<dbReference type="InterPro" id="IPR013785">
    <property type="entry name" value="Aldolase_TIM"/>
</dbReference>
<dbReference type="PANTHER" id="PTHR30352:SF5">
    <property type="entry name" value="PYRUVATE FORMATE-LYASE 1-ACTIVATING ENZYME"/>
    <property type="match status" value="1"/>
</dbReference>
<protein>
    <submittedName>
        <fullName evidence="8">Pyruvate formate lyase activating enzyme</fullName>
        <ecNumber evidence="8">1.97.1.4</ecNumber>
    </submittedName>
</protein>
<feature type="domain" description="Radical SAM core" evidence="7">
    <location>
        <begin position="67"/>
        <end position="283"/>
    </location>
</feature>
<feature type="binding site" evidence="6">
    <location>
        <position position="86"/>
    </location>
    <ligand>
        <name>[4Fe-4S] cluster</name>
        <dbReference type="ChEBI" id="CHEBI:49883"/>
        <note>4Fe-4S-S-AdoMet</note>
    </ligand>
</feature>
<dbReference type="InterPro" id="IPR058240">
    <property type="entry name" value="rSAM_sf"/>
</dbReference>
<dbReference type="InterPro" id="IPR016431">
    <property type="entry name" value="Pyrv-formate_lyase-activ_prd"/>
</dbReference>
<feature type="binding site" evidence="6">
    <location>
        <position position="82"/>
    </location>
    <ligand>
        <name>[4Fe-4S] cluster</name>
        <dbReference type="ChEBI" id="CHEBI:49883"/>
        <note>4Fe-4S-S-AdoMet</note>
    </ligand>
</feature>
<evidence type="ECO:0000259" key="7">
    <source>
        <dbReference type="PROSITE" id="PS51918"/>
    </source>
</evidence>
<keyword evidence="4 6" id="KW-0408">Iron</keyword>
<keyword evidence="8" id="KW-0456">Lyase</keyword>
<comment type="cofactor">
    <cofactor evidence="6">
        <name>[4Fe-4S] cluster</name>
        <dbReference type="ChEBI" id="CHEBI:49883"/>
    </cofactor>
    <text evidence="6">Binds 1 [4Fe-4S] cluster. The cluster is coordinated with 3 cysteines and an exchangeable S-adenosyl-L-methionine.</text>
</comment>
<evidence type="ECO:0000256" key="3">
    <source>
        <dbReference type="ARBA" id="ARBA00022723"/>
    </source>
</evidence>
<keyword evidence="9" id="KW-1185">Reference proteome</keyword>
<dbReference type="EC" id="1.97.1.4" evidence="8"/>
<dbReference type="NCBIfam" id="TIGR04337">
    <property type="entry name" value="AmmeMemoSam_rS"/>
    <property type="match status" value="1"/>
</dbReference>
<dbReference type="SUPFAM" id="SSF102114">
    <property type="entry name" value="Radical SAM enzymes"/>
    <property type="match status" value="1"/>
</dbReference>
<gene>
    <name evidence="8" type="ORF">J3R75_003854</name>
</gene>
<dbReference type="GO" id="GO:0016829">
    <property type="term" value="F:lyase activity"/>
    <property type="evidence" value="ECO:0007669"/>
    <property type="project" value="UniProtKB-KW"/>
</dbReference>
<reference evidence="8" key="1">
    <citation type="submission" date="2023-07" db="EMBL/GenBank/DDBJ databases">
        <title>Genomic Encyclopedia of Type Strains, Phase IV (KMG-IV): sequencing the most valuable type-strain genomes for metagenomic binning, comparative biology and taxonomic classification.</title>
        <authorList>
            <person name="Goeker M."/>
        </authorList>
    </citation>
    <scope>NUCLEOTIDE SEQUENCE</scope>
    <source>
        <strain evidence="8">DSM 24202</strain>
    </source>
</reference>
<keyword evidence="1" id="KW-0004">4Fe-4S</keyword>
<keyword evidence="8" id="KW-0670">Pyruvate</keyword>
<proteinExistence type="predicted"/>
<evidence type="ECO:0000256" key="1">
    <source>
        <dbReference type="ARBA" id="ARBA00022485"/>
    </source>
</evidence>
<sequence>MRPDIMMTRDAATGKVQCLACAHHCRLGEGQAGICGVRRVVHGDLQVPWGEVSGLALDPMEKKPLFHFLPEERVLSFGTLGCNFSCAFCQNWHCSQVGKDPLADARMQPCSAERMIELAKNHNVRAIASTYNEPLVSIEWTAYVLTLAKAEGIHGCLVSNGFFSEEALACLTPLVSAANLDLKCFSDEGYRSLGGRLAPVLAGIRAMHAAGVWIEVTTLVVPGFNDSDSELRQIADFIAGVSPDIPWHVSAYFSTYKMPAEPERTPPERIAAAVERGRQAGLRFVYTGNDCGGVRQEDTLCPQCGQLLIARRGFLVRQKHLDNGRCPRCQHPLPGVFA</sequence>
<dbReference type="InterPro" id="IPR007197">
    <property type="entry name" value="rSAM"/>
</dbReference>